<organism evidence="2 3">
    <name type="scientific">Eisenbergiella massiliensis</name>
    <dbReference type="NCBI Taxonomy" id="1720294"/>
    <lineage>
        <taxon>Bacteria</taxon>
        <taxon>Bacillati</taxon>
        <taxon>Bacillota</taxon>
        <taxon>Clostridia</taxon>
        <taxon>Lachnospirales</taxon>
        <taxon>Lachnospiraceae</taxon>
        <taxon>Eisenbergiella</taxon>
    </lineage>
</organism>
<sequence length="514" mass="58541">MYKKEFLRVKPEEVGLSSRMLLQMLQELESCGTQMHGLMIERHGKIALECWWEPYNSSMAHICHSMGKSYIGTAVGLACTQGYLGLQDRMVDLFAEEIAALNIKPSENMKKLTIEHALMMANGMSVQPPSGEALLTNYLSSDFDHEPGTRFLYNTTGSCMLGAAVEKATGRNVREYLTEEILNKIGVESDKLEWMTFHKNHIHAAPGVASSTENNLRLGMLYLQNGQWDGEQLIDPEWINKATTRRIHTEVINKESHLDNGAGYGYQLWICPEKDTFKFAGGHGQDVIMSRTNDLTISVNQSADDGGSRAENEIISKYLLRPTLPSGALAEDEEGYRLLCNYISTLKVKKRKSNRIPEDLNRWNGIYRVTSGAFHINTELRPVDDNNVYTDFYDHEDVNVKEVSIYYKNNMLELVFDDGTYRTCIHAYLDGELRPVYSKGAIPIYTWTVSTAFADAEELVVETKFLQTCFWTKLIFSETKDGKYKVQVYKERLHEDNPYIYLEAELVKTEKRTG</sequence>
<dbReference type="GO" id="GO:0016787">
    <property type="term" value="F:hydrolase activity"/>
    <property type="evidence" value="ECO:0007669"/>
    <property type="project" value="UniProtKB-KW"/>
</dbReference>
<dbReference type="SUPFAM" id="SSF56601">
    <property type="entry name" value="beta-lactamase/transpeptidase-like"/>
    <property type="match status" value="1"/>
</dbReference>
<dbReference type="InterPro" id="IPR050789">
    <property type="entry name" value="Diverse_Enzym_Activities"/>
</dbReference>
<dbReference type="InterPro" id="IPR001466">
    <property type="entry name" value="Beta-lactam-related"/>
</dbReference>
<comment type="caution">
    <text evidence="2">The sequence shown here is derived from an EMBL/GenBank/DDBJ whole genome shotgun (WGS) entry which is preliminary data.</text>
</comment>
<dbReference type="PANTHER" id="PTHR43283">
    <property type="entry name" value="BETA-LACTAMASE-RELATED"/>
    <property type="match status" value="1"/>
</dbReference>
<dbReference type="Pfam" id="PF00144">
    <property type="entry name" value="Beta-lactamase"/>
    <property type="match status" value="1"/>
</dbReference>
<dbReference type="AlphaFoldDB" id="A0A3E3J5J7"/>
<protein>
    <submittedName>
        <fullName evidence="2">Class C beta-lactamase-related serine hydrolase</fullName>
    </submittedName>
</protein>
<proteinExistence type="predicted"/>
<evidence type="ECO:0000313" key="2">
    <source>
        <dbReference type="EMBL" id="RGE74638.1"/>
    </source>
</evidence>
<dbReference type="PANTHER" id="PTHR43283:SF7">
    <property type="entry name" value="BETA-LACTAMASE-RELATED DOMAIN-CONTAINING PROTEIN"/>
    <property type="match status" value="1"/>
</dbReference>
<evidence type="ECO:0000259" key="1">
    <source>
        <dbReference type="Pfam" id="PF00144"/>
    </source>
</evidence>
<dbReference type="Proteomes" id="UP000261166">
    <property type="component" value="Unassembled WGS sequence"/>
</dbReference>
<name>A0A3E3J5J7_9FIRM</name>
<dbReference type="Gene3D" id="3.40.710.10">
    <property type="entry name" value="DD-peptidase/beta-lactamase superfamily"/>
    <property type="match status" value="1"/>
</dbReference>
<dbReference type="InterPro" id="IPR012338">
    <property type="entry name" value="Beta-lactam/transpept-like"/>
</dbReference>
<dbReference type="OrthoDB" id="9773047at2"/>
<evidence type="ECO:0000313" key="3">
    <source>
        <dbReference type="Proteomes" id="UP000261166"/>
    </source>
</evidence>
<dbReference type="EMBL" id="QVLU01000001">
    <property type="protein sequence ID" value="RGE74638.1"/>
    <property type="molecule type" value="Genomic_DNA"/>
</dbReference>
<dbReference type="RefSeq" id="WP_117530483.1">
    <property type="nucleotide sequence ID" value="NZ_JBKVAZ010000015.1"/>
</dbReference>
<accession>A0A3E3J5J7</accession>
<keyword evidence="2" id="KW-0378">Hydrolase</keyword>
<gene>
    <name evidence="2" type="ORF">DWY69_01375</name>
</gene>
<feature type="domain" description="Beta-lactamase-related" evidence="1">
    <location>
        <begin position="38"/>
        <end position="306"/>
    </location>
</feature>
<reference evidence="2 3" key="1">
    <citation type="submission" date="2018-08" db="EMBL/GenBank/DDBJ databases">
        <title>A genome reference for cultivated species of the human gut microbiota.</title>
        <authorList>
            <person name="Zou Y."/>
            <person name="Xue W."/>
            <person name="Luo G."/>
        </authorList>
    </citation>
    <scope>NUCLEOTIDE SEQUENCE [LARGE SCALE GENOMIC DNA]</scope>
    <source>
        <strain evidence="2 3">AF26-4BH</strain>
    </source>
</reference>